<dbReference type="SUPFAM" id="SSF52047">
    <property type="entry name" value="RNI-like"/>
    <property type="match status" value="1"/>
</dbReference>
<dbReference type="Gene3D" id="3.30.420.10">
    <property type="entry name" value="Ribonuclease H-like superfamily/Ribonuclease H"/>
    <property type="match status" value="1"/>
</dbReference>
<evidence type="ECO:0000259" key="1">
    <source>
        <dbReference type="Pfam" id="PF13456"/>
    </source>
</evidence>
<dbReference type="Pfam" id="PF13456">
    <property type="entry name" value="RVT_3"/>
    <property type="match status" value="1"/>
</dbReference>
<organism evidence="2 3">
    <name type="scientific">Hibiscus sabdariffa</name>
    <name type="common">roselle</name>
    <dbReference type="NCBI Taxonomy" id="183260"/>
    <lineage>
        <taxon>Eukaryota</taxon>
        <taxon>Viridiplantae</taxon>
        <taxon>Streptophyta</taxon>
        <taxon>Embryophyta</taxon>
        <taxon>Tracheophyta</taxon>
        <taxon>Spermatophyta</taxon>
        <taxon>Magnoliopsida</taxon>
        <taxon>eudicotyledons</taxon>
        <taxon>Gunneridae</taxon>
        <taxon>Pentapetalae</taxon>
        <taxon>rosids</taxon>
        <taxon>malvids</taxon>
        <taxon>Malvales</taxon>
        <taxon>Malvaceae</taxon>
        <taxon>Malvoideae</taxon>
        <taxon>Hibiscus</taxon>
    </lineage>
</organism>
<feature type="domain" description="RNase H type-1" evidence="1">
    <location>
        <begin position="130"/>
        <end position="221"/>
    </location>
</feature>
<dbReference type="PANTHER" id="PTHR47723:SF19">
    <property type="entry name" value="POLYNUCLEOTIDYL TRANSFERASE, RIBONUCLEASE H-LIKE SUPERFAMILY PROTEIN"/>
    <property type="match status" value="1"/>
</dbReference>
<dbReference type="CDD" id="cd06222">
    <property type="entry name" value="RNase_H_like"/>
    <property type="match status" value="1"/>
</dbReference>
<comment type="caution">
    <text evidence="2">The sequence shown here is derived from an EMBL/GenBank/DDBJ whole genome shotgun (WGS) entry which is preliminary data.</text>
</comment>
<reference evidence="2 3" key="1">
    <citation type="journal article" date="2024" name="G3 (Bethesda)">
        <title>Genome assembly of Hibiscus sabdariffa L. provides insights into metabolisms of medicinal natural products.</title>
        <authorList>
            <person name="Kim T."/>
        </authorList>
    </citation>
    <scope>NUCLEOTIDE SEQUENCE [LARGE SCALE GENOMIC DNA]</scope>
    <source>
        <strain evidence="2">TK-2024</strain>
        <tissue evidence="2">Old leaves</tissue>
    </source>
</reference>
<dbReference type="InterPro" id="IPR053151">
    <property type="entry name" value="RNase_H-like"/>
</dbReference>
<dbReference type="EMBL" id="JBBPBM010000009">
    <property type="protein sequence ID" value="KAK8568189.1"/>
    <property type="molecule type" value="Genomic_DNA"/>
</dbReference>
<dbReference type="SUPFAM" id="SSF53098">
    <property type="entry name" value="Ribonuclease H-like"/>
    <property type="match status" value="1"/>
</dbReference>
<dbReference type="InterPro" id="IPR002156">
    <property type="entry name" value="RNaseH_domain"/>
</dbReference>
<dbReference type="InterPro" id="IPR001611">
    <property type="entry name" value="Leu-rich_rpt"/>
</dbReference>
<evidence type="ECO:0000313" key="3">
    <source>
        <dbReference type="Proteomes" id="UP001472677"/>
    </source>
</evidence>
<dbReference type="InterPro" id="IPR036397">
    <property type="entry name" value="RNaseH_sf"/>
</dbReference>
<dbReference type="InterPro" id="IPR012337">
    <property type="entry name" value="RNaseH-like_sf"/>
</dbReference>
<proteinExistence type="predicted"/>
<name>A0ABR2EZS0_9ROSI</name>
<dbReference type="InterPro" id="IPR032675">
    <property type="entry name" value="LRR_dom_sf"/>
</dbReference>
<gene>
    <name evidence="2" type="ORF">V6N12_006748</name>
</gene>
<dbReference type="PANTHER" id="PTHR47723">
    <property type="entry name" value="OS05G0353850 PROTEIN"/>
    <property type="match status" value="1"/>
</dbReference>
<evidence type="ECO:0000313" key="2">
    <source>
        <dbReference type="EMBL" id="KAK8568189.1"/>
    </source>
</evidence>
<protein>
    <recommendedName>
        <fullName evidence="1">RNase H type-1 domain-containing protein</fullName>
    </recommendedName>
</protein>
<sequence>MDGKPYSTLFFESFKEPSQFIYSGFDCGFRGVRVLDLNSNNLTSSLEHVFKIGTSFPGGSLTYIDLSDNNFTSGTLERLERGSIVDLGCEIEGIEMIGFRLQQVGFRFDRGLSKSKTFGDNYGSSGDWLRGYRQSVGVVSPLNAELWSILVGLQLAFSMGFSRVQVQSDSSVAIRLILDPMAANSFSSLVRRISSLQNLPWSLRFLWVPREMNMVADGLSKLPSLNDFHLQIFDNIPESIRPLLARDREGPPYRRRC</sequence>
<dbReference type="InterPro" id="IPR044730">
    <property type="entry name" value="RNase_H-like_dom_plant"/>
</dbReference>
<dbReference type="Proteomes" id="UP001472677">
    <property type="component" value="Unassembled WGS sequence"/>
</dbReference>
<accession>A0ABR2EZS0</accession>
<dbReference type="Gene3D" id="3.80.10.10">
    <property type="entry name" value="Ribonuclease Inhibitor"/>
    <property type="match status" value="1"/>
</dbReference>
<keyword evidence="3" id="KW-1185">Reference proteome</keyword>
<dbReference type="Pfam" id="PF00560">
    <property type="entry name" value="LRR_1"/>
    <property type="match status" value="1"/>
</dbReference>